<feature type="domain" description="SpaA-like prealbumin fold" evidence="2">
    <location>
        <begin position="241"/>
        <end position="359"/>
    </location>
</feature>
<accession>A0A9X1USN6</accession>
<sequence>MQYAKPKVYWLMLIGVIFSILNISTSYAAPVCPSGDKMYYVGANAPSGSTRLALSWTAGSTSRTFNFNDGTGTTMTINFPLLVDPNSNNGGTPPFYGSITNATQNALNLVHNSPGVKDNHTMNISVNRAVTKLSFVVQDLDSAANNSGQVAYQEQVDVSSTSGQLTYNTYYHTINNPNNNIVTAIIGRNCDLNGCNIDATWGAKPANSIFSITHSNRYTQFNAAHAVGYSDFYFCVTPPKLTTRKVLTGNRVETNDQFTIATTTGTTPVSSFTTTGTGSSLTTNSITATGLSTTATYTIAETIANTDGKGNLANYNTNYACTNANSSSTTTMPSGSTTSFNLPTLTYGDDITCTITNTPSAYIFSGIIFNDNGGIASDLNNPATNTYPTTAPNANYFNGKYDPTANEKGIYQTGLQVQLAKNCNTTSPTPIKTVPVNADGTYSITATQTEMSGATNVCLIEKEPGGNLTTYPVDTTNNQLNVNYIATTYNYPNLNFGEVSQNNAGLVLVKEQATNDCNITNTAMLGLTYNAVTQSGIDARKCVAYKITAYNRTNLTKPLTNVRITDALPKKGVNTSTVTSTLVGPTDTTSNNFNINFNSGVTGAVTAFGQNGTVVSNVKSLDKGASMSLYFNTKYDSSLP</sequence>
<feature type="signal peptide" evidence="1">
    <location>
        <begin position="1"/>
        <end position="28"/>
    </location>
</feature>
<dbReference type="RefSeq" id="WP_239743219.1">
    <property type="nucleotide sequence ID" value="NZ_JACSYB010000001.1"/>
</dbReference>
<evidence type="ECO:0000313" key="3">
    <source>
        <dbReference type="EMBL" id="MCG8148332.1"/>
    </source>
</evidence>
<evidence type="ECO:0000259" key="2">
    <source>
        <dbReference type="Pfam" id="PF20674"/>
    </source>
</evidence>
<dbReference type="InterPro" id="IPR048834">
    <property type="entry name" value="SpaA_pre-album"/>
</dbReference>
<protein>
    <recommendedName>
        <fullName evidence="2">SpaA-like prealbumin fold domain-containing protein</fullName>
    </recommendedName>
</protein>
<evidence type="ECO:0000256" key="1">
    <source>
        <dbReference type="SAM" id="SignalP"/>
    </source>
</evidence>
<gene>
    <name evidence="3" type="ORF">H9W84_09350</name>
</gene>
<dbReference type="Proteomes" id="UP001139238">
    <property type="component" value="Unassembled WGS sequence"/>
</dbReference>
<organism evidence="3 4">
    <name type="scientific">Moraxella tetraodonis</name>
    <dbReference type="NCBI Taxonomy" id="2767221"/>
    <lineage>
        <taxon>Bacteria</taxon>
        <taxon>Pseudomonadati</taxon>
        <taxon>Pseudomonadota</taxon>
        <taxon>Gammaproteobacteria</taxon>
        <taxon>Moraxellales</taxon>
        <taxon>Moraxellaceae</taxon>
        <taxon>Moraxella</taxon>
    </lineage>
</organism>
<dbReference type="Pfam" id="PF20674">
    <property type="entry name" value="SpaA_3"/>
    <property type="match status" value="1"/>
</dbReference>
<keyword evidence="1" id="KW-0732">Signal</keyword>
<evidence type="ECO:0000313" key="4">
    <source>
        <dbReference type="Proteomes" id="UP001139238"/>
    </source>
</evidence>
<name>A0A9X1USN6_9GAMM</name>
<dbReference type="EMBL" id="JACSYB010000001">
    <property type="protein sequence ID" value="MCG8148332.1"/>
    <property type="molecule type" value="Genomic_DNA"/>
</dbReference>
<keyword evidence="4" id="KW-1185">Reference proteome</keyword>
<reference evidence="3" key="1">
    <citation type="submission" date="2021-08" db="EMBL/GenBank/DDBJ databases">
        <title>Complete genome sequence of Moraxella sp strain PS-22.</title>
        <authorList>
            <person name="Das S.K."/>
        </authorList>
    </citation>
    <scope>NUCLEOTIDE SEQUENCE</scope>
    <source>
        <strain evidence="3">PS-22</strain>
    </source>
</reference>
<proteinExistence type="predicted"/>
<comment type="caution">
    <text evidence="3">The sequence shown here is derived from an EMBL/GenBank/DDBJ whole genome shotgun (WGS) entry which is preliminary data.</text>
</comment>
<feature type="chain" id="PRO_5040759416" description="SpaA-like prealbumin fold domain-containing protein" evidence="1">
    <location>
        <begin position="29"/>
        <end position="640"/>
    </location>
</feature>
<dbReference type="AlphaFoldDB" id="A0A9X1USN6"/>